<dbReference type="AlphaFoldDB" id="A0A9P6HGT4"/>
<accession>A0A9P6HGT4</accession>
<organism evidence="2 3">
    <name type="scientific">Thelephora terrestris</name>
    <dbReference type="NCBI Taxonomy" id="56493"/>
    <lineage>
        <taxon>Eukaryota</taxon>
        <taxon>Fungi</taxon>
        <taxon>Dikarya</taxon>
        <taxon>Basidiomycota</taxon>
        <taxon>Agaricomycotina</taxon>
        <taxon>Agaricomycetes</taxon>
        <taxon>Thelephorales</taxon>
        <taxon>Thelephoraceae</taxon>
        <taxon>Thelephora</taxon>
    </lineage>
</organism>
<dbReference type="Pfam" id="PF02221">
    <property type="entry name" value="E1_DerP2_DerF2"/>
    <property type="match status" value="1"/>
</dbReference>
<reference evidence="2" key="2">
    <citation type="submission" date="2020-11" db="EMBL/GenBank/DDBJ databases">
        <authorList>
            <consortium name="DOE Joint Genome Institute"/>
            <person name="Kuo A."/>
            <person name="Miyauchi S."/>
            <person name="Kiss E."/>
            <person name="Drula E."/>
            <person name="Kohler A."/>
            <person name="Sanchez-Garcia M."/>
            <person name="Andreopoulos B."/>
            <person name="Barry K.W."/>
            <person name="Bonito G."/>
            <person name="Buee M."/>
            <person name="Carver A."/>
            <person name="Chen C."/>
            <person name="Cichocki N."/>
            <person name="Clum A."/>
            <person name="Culley D."/>
            <person name="Crous P.W."/>
            <person name="Fauchery L."/>
            <person name="Girlanda M."/>
            <person name="Hayes R."/>
            <person name="Keri Z."/>
            <person name="Labutti K."/>
            <person name="Lipzen A."/>
            <person name="Lombard V."/>
            <person name="Magnuson J."/>
            <person name="Maillard F."/>
            <person name="Morin E."/>
            <person name="Murat C."/>
            <person name="Nolan M."/>
            <person name="Ohm R."/>
            <person name="Pangilinan J."/>
            <person name="Pereira M."/>
            <person name="Perotto S."/>
            <person name="Peter M."/>
            <person name="Riley R."/>
            <person name="Sitrit Y."/>
            <person name="Stielow B."/>
            <person name="Szollosi G."/>
            <person name="Zifcakova L."/>
            <person name="Stursova M."/>
            <person name="Spatafora J.W."/>
            <person name="Tedersoo L."/>
            <person name="Vaario L.-M."/>
            <person name="Yamada A."/>
            <person name="Yan M."/>
            <person name="Wang P."/>
            <person name="Xu J."/>
            <person name="Bruns T."/>
            <person name="Baldrian P."/>
            <person name="Vilgalys R."/>
            <person name="Henrissat B."/>
            <person name="Grigoriev I.V."/>
            <person name="Hibbett D."/>
            <person name="Nagy L.G."/>
            <person name="Martin F.M."/>
        </authorList>
    </citation>
    <scope>NUCLEOTIDE SEQUENCE</scope>
    <source>
        <strain evidence="2">UH-Tt-Lm1</strain>
    </source>
</reference>
<protein>
    <recommendedName>
        <fullName evidence="1">MD-2-related lipid-recognition domain-containing protein</fullName>
    </recommendedName>
</protein>
<name>A0A9P6HGT4_9AGAM</name>
<proteinExistence type="predicted"/>
<dbReference type="InterPro" id="IPR003172">
    <property type="entry name" value="ML_dom"/>
</dbReference>
<reference evidence="2" key="1">
    <citation type="journal article" date="2020" name="Nat. Commun.">
        <title>Large-scale genome sequencing of mycorrhizal fungi provides insights into the early evolution of symbiotic traits.</title>
        <authorList>
            <person name="Miyauchi S."/>
            <person name="Kiss E."/>
            <person name="Kuo A."/>
            <person name="Drula E."/>
            <person name="Kohler A."/>
            <person name="Sanchez-Garcia M."/>
            <person name="Morin E."/>
            <person name="Andreopoulos B."/>
            <person name="Barry K.W."/>
            <person name="Bonito G."/>
            <person name="Buee M."/>
            <person name="Carver A."/>
            <person name="Chen C."/>
            <person name="Cichocki N."/>
            <person name="Clum A."/>
            <person name="Culley D."/>
            <person name="Crous P.W."/>
            <person name="Fauchery L."/>
            <person name="Girlanda M."/>
            <person name="Hayes R.D."/>
            <person name="Keri Z."/>
            <person name="LaButti K."/>
            <person name="Lipzen A."/>
            <person name="Lombard V."/>
            <person name="Magnuson J."/>
            <person name="Maillard F."/>
            <person name="Murat C."/>
            <person name="Nolan M."/>
            <person name="Ohm R.A."/>
            <person name="Pangilinan J."/>
            <person name="Pereira M.F."/>
            <person name="Perotto S."/>
            <person name="Peter M."/>
            <person name="Pfister S."/>
            <person name="Riley R."/>
            <person name="Sitrit Y."/>
            <person name="Stielow J.B."/>
            <person name="Szollosi G."/>
            <person name="Zifcakova L."/>
            <person name="Stursova M."/>
            <person name="Spatafora J.W."/>
            <person name="Tedersoo L."/>
            <person name="Vaario L.M."/>
            <person name="Yamada A."/>
            <person name="Yan M."/>
            <person name="Wang P."/>
            <person name="Xu J."/>
            <person name="Bruns T."/>
            <person name="Baldrian P."/>
            <person name="Vilgalys R."/>
            <person name="Dunand C."/>
            <person name="Henrissat B."/>
            <person name="Grigoriev I.V."/>
            <person name="Hibbett D."/>
            <person name="Nagy L.G."/>
            <person name="Martin F.M."/>
        </authorList>
    </citation>
    <scope>NUCLEOTIDE SEQUENCE</scope>
    <source>
        <strain evidence="2">UH-Tt-Lm1</strain>
    </source>
</reference>
<dbReference type="OrthoDB" id="6409159at2759"/>
<evidence type="ECO:0000259" key="1">
    <source>
        <dbReference type="Pfam" id="PF02221"/>
    </source>
</evidence>
<dbReference type="Proteomes" id="UP000736335">
    <property type="component" value="Unassembled WGS sequence"/>
</dbReference>
<evidence type="ECO:0000313" key="3">
    <source>
        <dbReference type="Proteomes" id="UP000736335"/>
    </source>
</evidence>
<evidence type="ECO:0000313" key="2">
    <source>
        <dbReference type="EMBL" id="KAF9786907.1"/>
    </source>
</evidence>
<feature type="domain" description="MD-2-related lipid-recognition" evidence="1">
    <location>
        <begin position="61"/>
        <end position="163"/>
    </location>
</feature>
<sequence>MPETTEKWEVLPISFGHHNGSLVPRPLVLAFSAAPSAAPALGGVRVRGNQDFESFGGTNRLVSVEISPSPPVPGQRLSVTVNAFTPAEILDSLAARVSVGHATEPLWGELFNISDITSYPIQPGFYSFTYNIRMPEDISRNEIGVLTRGFSPTKEGLFCFLVTL</sequence>
<dbReference type="EMBL" id="WIUZ02000005">
    <property type="protein sequence ID" value="KAF9786907.1"/>
    <property type="molecule type" value="Genomic_DNA"/>
</dbReference>
<keyword evidence="3" id="KW-1185">Reference proteome</keyword>
<comment type="caution">
    <text evidence="2">The sequence shown here is derived from an EMBL/GenBank/DDBJ whole genome shotgun (WGS) entry which is preliminary data.</text>
</comment>
<gene>
    <name evidence="2" type="ORF">BJ322DRAFT_685231</name>
</gene>